<dbReference type="Gene3D" id="3.40.50.1820">
    <property type="entry name" value="alpha/beta hydrolase"/>
    <property type="match status" value="1"/>
</dbReference>
<dbReference type="Pfam" id="PF12146">
    <property type="entry name" value="Hydrolase_4"/>
    <property type="match status" value="1"/>
</dbReference>
<organism evidence="2 3">
    <name type="scientific">Hymenobacter mucosus</name>
    <dbReference type="NCBI Taxonomy" id="1411120"/>
    <lineage>
        <taxon>Bacteria</taxon>
        <taxon>Pseudomonadati</taxon>
        <taxon>Bacteroidota</taxon>
        <taxon>Cytophagia</taxon>
        <taxon>Cytophagales</taxon>
        <taxon>Hymenobacteraceae</taxon>
        <taxon>Hymenobacter</taxon>
    </lineage>
</organism>
<proteinExistence type="predicted"/>
<gene>
    <name evidence="2" type="ORF">SAMN06269173_102215</name>
</gene>
<protein>
    <submittedName>
        <fullName evidence="2">Lysophospholipase, alpha-beta hydrolase superfamily</fullName>
    </submittedName>
</protein>
<evidence type="ECO:0000259" key="1">
    <source>
        <dbReference type="Pfam" id="PF12146"/>
    </source>
</evidence>
<accession>A0A238W4M4</accession>
<keyword evidence="2" id="KW-0378">Hydrolase</keyword>
<dbReference type="GO" id="GO:0016787">
    <property type="term" value="F:hydrolase activity"/>
    <property type="evidence" value="ECO:0007669"/>
    <property type="project" value="UniProtKB-KW"/>
</dbReference>
<dbReference type="EMBL" id="FZNS01000002">
    <property type="protein sequence ID" value="SNR41351.1"/>
    <property type="molecule type" value="Genomic_DNA"/>
</dbReference>
<evidence type="ECO:0000313" key="2">
    <source>
        <dbReference type="EMBL" id="SNR41351.1"/>
    </source>
</evidence>
<dbReference type="PANTHER" id="PTHR11614">
    <property type="entry name" value="PHOSPHOLIPASE-RELATED"/>
    <property type="match status" value="1"/>
</dbReference>
<dbReference type="SUPFAM" id="SSF53474">
    <property type="entry name" value="alpha/beta-Hydrolases"/>
    <property type="match status" value="1"/>
</dbReference>
<dbReference type="InterPro" id="IPR051044">
    <property type="entry name" value="MAG_DAG_Lipase"/>
</dbReference>
<dbReference type="InterPro" id="IPR022742">
    <property type="entry name" value="Hydrolase_4"/>
</dbReference>
<evidence type="ECO:0000313" key="3">
    <source>
        <dbReference type="Proteomes" id="UP000198310"/>
    </source>
</evidence>
<dbReference type="RefSeq" id="WP_179225458.1">
    <property type="nucleotide sequence ID" value="NZ_FZNS01000002.1"/>
</dbReference>
<dbReference type="Proteomes" id="UP000198310">
    <property type="component" value="Unassembled WGS sequence"/>
</dbReference>
<keyword evidence="3" id="KW-1185">Reference proteome</keyword>
<dbReference type="AlphaFoldDB" id="A0A238W4M4"/>
<reference evidence="3" key="1">
    <citation type="submission" date="2017-06" db="EMBL/GenBank/DDBJ databases">
        <authorList>
            <person name="Varghese N."/>
            <person name="Submissions S."/>
        </authorList>
    </citation>
    <scope>NUCLEOTIDE SEQUENCE [LARGE SCALE GENOMIC DNA]</scope>
    <source>
        <strain evidence="3">DSM 28041</strain>
    </source>
</reference>
<name>A0A238W4M4_9BACT</name>
<sequence length="318" mass="35496">MPSSAAYLPDPLGPDFEQLYLPQPDDYEGAVRATLVRHRQHPATTRAVLHVHGFNDYFFQHELAAEYAAHGLRFYALDLRKYGRSLLPHQRPNNVRQLSEYFSDLEAALAQLRAEGSSEVVLSGHSTGGLIVSIYAAQFQPAAVVALVLNSPFLELHQSWAMRHLAVPVVTRLGARWPNLPLPGTLPDVYGQTLHQSFRGEWNYNLAWKPNQVFSLNAGWLRAIRHGHAQVRRGLGIRQPVLVLHSARTAGGGPWREEFQEADIVLNVAHIRALAPQLGTRVTTTALPGALHDVFLSRPTVRVEAYRVLFAWLAEVLT</sequence>
<dbReference type="InterPro" id="IPR029058">
    <property type="entry name" value="AB_hydrolase_fold"/>
</dbReference>
<feature type="domain" description="Serine aminopeptidase S33" evidence="1">
    <location>
        <begin position="45"/>
        <end position="247"/>
    </location>
</feature>